<reference evidence="1 2" key="1">
    <citation type="submission" date="2018-08" db="EMBL/GenBank/DDBJ databases">
        <title>Aeromicrobium sp. M2KJ-4, whole genome shotgun sequence.</title>
        <authorList>
            <person name="Tuo L."/>
        </authorList>
    </citation>
    <scope>NUCLEOTIDE SEQUENCE [LARGE SCALE GENOMIC DNA]</scope>
    <source>
        <strain evidence="1 2">M2KJ-4</strain>
    </source>
</reference>
<comment type="caution">
    <text evidence="1">The sequence shown here is derived from an EMBL/GenBank/DDBJ whole genome shotgun (WGS) entry which is preliminary data.</text>
</comment>
<dbReference type="Proteomes" id="UP000265581">
    <property type="component" value="Unassembled WGS sequence"/>
</dbReference>
<organism evidence="1 2">
    <name type="scientific">Aeromicrobium endophyticum</name>
    <dbReference type="NCBI Taxonomy" id="2292704"/>
    <lineage>
        <taxon>Bacteria</taxon>
        <taxon>Bacillati</taxon>
        <taxon>Actinomycetota</taxon>
        <taxon>Actinomycetes</taxon>
        <taxon>Propionibacteriales</taxon>
        <taxon>Nocardioidaceae</taxon>
        <taxon>Aeromicrobium</taxon>
    </lineage>
</organism>
<proteinExistence type="predicted"/>
<evidence type="ECO:0000313" key="2">
    <source>
        <dbReference type="Proteomes" id="UP000265581"/>
    </source>
</evidence>
<evidence type="ECO:0000313" key="1">
    <source>
        <dbReference type="EMBL" id="REK70486.1"/>
    </source>
</evidence>
<keyword evidence="2" id="KW-1185">Reference proteome</keyword>
<sequence>MAVHLGDFEDLSERCRGFGGGGMAGFLADERIGALGWPEDVVEQWLYWFAGWSSFQADYGHVDLTSIEWHDELIPSEAFLTMPTGPSDGDLLDENAENAEHRLESRKHLGIPAYWDSHGTWMRRPLLIDRAALYPAGNGLQVIEGRTRVGILRGLVQRGRSVAPEHAAWVAQTR</sequence>
<protein>
    <submittedName>
        <fullName evidence="1">Uncharacterized protein</fullName>
    </submittedName>
</protein>
<dbReference type="RefSeq" id="WP_119705077.1">
    <property type="nucleotide sequence ID" value="NZ_JBHSOI010000002.1"/>
</dbReference>
<name>A0A371P4X5_9ACTN</name>
<gene>
    <name evidence="1" type="ORF">DX116_15255</name>
</gene>
<dbReference type="OrthoDB" id="4190455at2"/>
<dbReference type="AlphaFoldDB" id="A0A371P4X5"/>
<dbReference type="EMBL" id="QUBR01000002">
    <property type="protein sequence ID" value="REK70486.1"/>
    <property type="molecule type" value="Genomic_DNA"/>
</dbReference>
<accession>A0A371P4X5</accession>